<feature type="domain" description="YheO-like" evidence="1">
    <location>
        <begin position="3"/>
        <end position="101"/>
    </location>
</feature>
<keyword evidence="4" id="KW-1185">Reference proteome</keyword>
<organism evidence="3 4">
    <name type="scientific">Dickeya aquatica</name>
    <dbReference type="NCBI Taxonomy" id="1401087"/>
    <lineage>
        <taxon>Bacteria</taxon>
        <taxon>Pseudomonadati</taxon>
        <taxon>Pseudomonadota</taxon>
        <taxon>Gammaproteobacteria</taxon>
        <taxon>Enterobacterales</taxon>
        <taxon>Pectobacteriaceae</taxon>
        <taxon>Dickeya</taxon>
    </lineage>
</organism>
<evidence type="ECO:0000259" key="1">
    <source>
        <dbReference type="Pfam" id="PF08348"/>
    </source>
</evidence>
<protein>
    <submittedName>
        <fullName evidence="3">YheO-like PAS domain</fullName>
    </submittedName>
</protein>
<sequence>MPANVEIVLHDLRTPEYSVVDIVNAHITGRKKGDAVLAGMRTDKGFLSVLEERQEPVSLLLDYPTFNRDGSPLRSSSIFYRNGHGRPFATLCINVDNAGIHHAISILQTLANTVAIPRQPGIEPAAPDAEPGRDNIEDLMRDIIDSATALSAGRSRADVKKANLLAVQNMQEKGLFLIKGSVEKAAAALGVTRFTIYNYLDELKNPRR</sequence>
<dbReference type="PANTHER" id="PTHR35568">
    <property type="entry name" value="TRANSCRIPTIONAL REGULATOR DAUR"/>
    <property type="match status" value="1"/>
</dbReference>
<name>A0A375AEB6_9GAMM</name>
<reference evidence="3 4" key="1">
    <citation type="submission" date="2016-09" db="EMBL/GenBank/DDBJ databases">
        <authorList>
            <person name="Reverchon S."/>
            <person name="Nasser W."/>
            <person name="Leonard S."/>
            <person name="Brochier C."/>
            <person name="Duprey A."/>
        </authorList>
    </citation>
    <scope>NUCLEOTIDE SEQUENCE [LARGE SCALE GENOMIC DNA]</scope>
    <source>
        <strain evidence="3 4">174/2</strain>
    </source>
</reference>
<dbReference type="PANTHER" id="PTHR35568:SF1">
    <property type="entry name" value="TRANSCRIPTIONAL REGULATOR DAUR"/>
    <property type="match status" value="1"/>
</dbReference>
<dbReference type="Proteomes" id="UP000294820">
    <property type="component" value="Chromosome 1"/>
</dbReference>
<gene>
    <name evidence="3" type="ORF">DAQ1742_03423</name>
</gene>
<dbReference type="InterPro" id="IPR039445">
    <property type="entry name" value="DauR-like_HTH"/>
</dbReference>
<proteinExistence type="predicted"/>
<dbReference type="AlphaFoldDB" id="A0A375AEB6"/>
<evidence type="ECO:0000259" key="2">
    <source>
        <dbReference type="Pfam" id="PF13309"/>
    </source>
</evidence>
<dbReference type="Pfam" id="PF13309">
    <property type="entry name" value="HTH_22"/>
    <property type="match status" value="1"/>
</dbReference>
<accession>A0A375AEB6</accession>
<evidence type="ECO:0000313" key="4">
    <source>
        <dbReference type="Proteomes" id="UP000294820"/>
    </source>
</evidence>
<feature type="domain" description="Transcriptional regulator DauR-like HTH" evidence="2">
    <location>
        <begin position="140"/>
        <end position="201"/>
    </location>
</feature>
<dbReference type="InterPro" id="IPR039446">
    <property type="entry name" value="DauR-like"/>
</dbReference>
<dbReference type="InterPro" id="IPR013559">
    <property type="entry name" value="YheO"/>
</dbReference>
<dbReference type="KEGG" id="daq:DAQ1742_03423"/>
<dbReference type="Pfam" id="PF08348">
    <property type="entry name" value="PAS_6"/>
    <property type="match status" value="1"/>
</dbReference>
<evidence type="ECO:0000313" key="3">
    <source>
        <dbReference type="EMBL" id="SLM64231.1"/>
    </source>
</evidence>
<dbReference type="EMBL" id="LT615367">
    <property type="protein sequence ID" value="SLM64231.1"/>
    <property type="molecule type" value="Genomic_DNA"/>
</dbReference>